<dbReference type="GO" id="GO:0003677">
    <property type="term" value="F:DNA binding"/>
    <property type="evidence" value="ECO:0007669"/>
    <property type="project" value="InterPro"/>
</dbReference>
<dbReference type="OrthoDB" id="2447880at2759"/>
<keyword evidence="1" id="KW-0010">Activator</keyword>
<protein>
    <recommendedName>
        <fullName evidence="2">Ada DNA repair metal-binding domain-containing protein</fullName>
    </recommendedName>
</protein>
<gene>
    <name evidence="3" type="ORF">INT44_004895</name>
</gene>
<dbReference type="Gene3D" id="3.40.10.10">
    <property type="entry name" value="DNA Methylphosphotriester Repair Domain"/>
    <property type="match status" value="1"/>
</dbReference>
<dbReference type="Proteomes" id="UP000612746">
    <property type="component" value="Unassembled WGS sequence"/>
</dbReference>
<dbReference type="InterPro" id="IPR035451">
    <property type="entry name" value="Ada-like_dom_sf"/>
</dbReference>
<dbReference type="GO" id="GO:0006281">
    <property type="term" value="P:DNA repair"/>
    <property type="evidence" value="ECO:0007669"/>
    <property type="project" value="InterPro"/>
</dbReference>
<comment type="caution">
    <text evidence="3">The sequence shown here is derived from an EMBL/GenBank/DDBJ whole genome shotgun (WGS) entry which is preliminary data.</text>
</comment>
<dbReference type="InterPro" id="IPR004026">
    <property type="entry name" value="Ada_DNA_repair_Zn-bd"/>
</dbReference>
<keyword evidence="4" id="KW-1185">Reference proteome</keyword>
<dbReference type="EMBL" id="JAEPRA010000003">
    <property type="protein sequence ID" value="KAG2187223.1"/>
    <property type="molecule type" value="Genomic_DNA"/>
</dbReference>
<reference evidence="3" key="1">
    <citation type="submission" date="2020-12" db="EMBL/GenBank/DDBJ databases">
        <title>Metabolic potential, ecology and presence of endohyphal bacteria is reflected in genomic diversity of Mucoromycotina.</title>
        <authorList>
            <person name="Muszewska A."/>
            <person name="Okrasinska A."/>
            <person name="Steczkiewicz K."/>
            <person name="Drgas O."/>
            <person name="Orlowska M."/>
            <person name="Perlinska-Lenart U."/>
            <person name="Aleksandrzak-Piekarczyk T."/>
            <person name="Szatraj K."/>
            <person name="Zielenkiewicz U."/>
            <person name="Pilsyk S."/>
            <person name="Malc E."/>
            <person name="Mieczkowski P."/>
            <person name="Kruszewska J.S."/>
            <person name="Biernat P."/>
            <person name="Pawlowska J."/>
        </authorList>
    </citation>
    <scope>NUCLEOTIDE SEQUENCE</scope>
    <source>
        <strain evidence="3">WA0000051536</strain>
    </source>
</reference>
<dbReference type="Gene3D" id="1.10.10.60">
    <property type="entry name" value="Homeodomain-like"/>
    <property type="match status" value="1"/>
</dbReference>
<evidence type="ECO:0000256" key="1">
    <source>
        <dbReference type="ARBA" id="ARBA00023159"/>
    </source>
</evidence>
<evidence type="ECO:0000259" key="2">
    <source>
        <dbReference type="Pfam" id="PF02805"/>
    </source>
</evidence>
<organism evidence="3 4">
    <name type="scientific">Umbelopsis vinacea</name>
    <dbReference type="NCBI Taxonomy" id="44442"/>
    <lineage>
        <taxon>Eukaryota</taxon>
        <taxon>Fungi</taxon>
        <taxon>Fungi incertae sedis</taxon>
        <taxon>Mucoromycota</taxon>
        <taxon>Mucoromycotina</taxon>
        <taxon>Umbelopsidomycetes</taxon>
        <taxon>Umbelopsidales</taxon>
        <taxon>Umbelopsidaceae</taxon>
        <taxon>Umbelopsis</taxon>
    </lineage>
</organism>
<accession>A0A8H7UPG1</accession>
<dbReference type="GO" id="GO:0006355">
    <property type="term" value="P:regulation of DNA-templated transcription"/>
    <property type="evidence" value="ECO:0007669"/>
    <property type="project" value="InterPro"/>
</dbReference>
<sequence length="291" mass="33109">MVQVLLTRNIIEQPSDTFTVSLSENVRDQKQPVRKRRKLVQAAKDSEHSYTADVENYCHYGIDFSTSLDAIQPVFTSEELQVLSWLDVLLLPHCPADDDEQVFTVLENPMQNLPDLALDQSFISCNTNNTAISQPAISIPSPQFWPSLYKTDEERWQAVLERDSEACGHFVYCVRTTGIFCRPTCPSRRPLLCNVTFYLTNEEAENAGFRSCKRCNPQDLVLPSDFRQMVAVESGKEVIRVAAKQGTKMPSLRYLSNKVGMSSFHFHRVFKARTGVTLEKFRKLTLAQKCS</sequence>
<dbReference type="AlphaFoldDB" id="A0A8H7UPG1"/>
<evidence type="ECO:0000313" key="3">
    <source>
        <dbReference type="EMBL" id="KAG2187223.1"/>
    </source>
</evidence>
<dbReference type="Pfam" id="PF02805">
    <property type="entry name" value="Ada_Zn_binding"/>
    <property type="match status" value="1"/>
</dbReference>
<dbReference type="GO" id="GO:0008168">
    <property type="term" value="F:methyltransferase activity"/>
    <property type="evidence" value="ECO:0007669"/>
    <property type="project" value="InterPro"/>
</dbReference>
<evidence type="ECO:0000313" key="4">
    <source>
        <dbReference type="Proteomes" id="UP000612746"/>
    </source>
</evidence>
<name>A0A8H7UPG1_9FUNG</name>
<proteinExistence type="predicted"/>
<dbReference type="SUPFAM" id="SSF57884">
    <property type="entry name" value="Ada DNA repair protein, N-terminal domain (N-Ada 10)"/>
    <property type="match status" value="1"/>
</dbReference>
<dbReference type="GO" id="GO:0008270">
    <property type="term" value="F:zinc ion binding"/>
    <property type="evidence" value="ECO:0007669"/>
    <property type="project" value="InterPro"/>
</dbReference>
<feature type="domain" description="Ada DNA repair metal-binding" evidence="2">
    <location>
        <begin position="154"/>
        <end position="217"/>
    </location>
</feature>